<name>A0A672YFF7_9TELE</name>
<dbReference type="Ensembl" id="ENSSORT00005002738.1">
    <property type="protein sequence ID" value="ENSSORP00005002661.1"/>
    <property type="gene ID" value="ENSSORG00005001630.1"/>
</dbReference>
<keyword evidence="3" id="KW-1185">Reference proteome</keyword>
<dbReference type="PANTHER" id="PTHR28633">
    <property type="entry name" value="HERMANSKY-PUDLAK SYNDROME 3 PROTEIN"/>
    <property type="match status" value="1"/>
</dbReference>
<reference evidence="2" key="3">
    <citation type="submission" date="2025-09" db="UniProtKB">
        <authorList>
            <consortium name="Ensembl"/>
        </authorList>
    </citation>
    <scope>IDENTIFICATION</scope>
</reference>
<organism evidence="2 3">
    <name type="scientific">Sphaeramia orbicularis</name>
    <name type="common">orbiculate cardinalfish</name>
    <dbReference type="NCBI Taxonomy" id="375764"/>
    <lineage>
        <taxon>Eukaryota</taxon>
        <taxon>Metazoa</taxon>
        <taxon>Chordata</taxon>
        <taxon>Craniata</taxon>
        <taxon>Vertebrata</taxon>
        <taxon>Euteleostomi</taxon>
        <taxon>Actinopterygii</taxon>
        <taxon>Neopterygii</taxon>
        <taxon>Teleostei</taxon>
        <taxon>Neoteleostei</taxon>
        <taxon>Acanthomorphata</taxon>
        <taxon>Gobiaria</taxon>
        <taxon>Kurtiformes</taxon>
        <taxon>Apogonoidei</taxon>
        <taxon>Apogonidae</taxon>
        <taxon>Apogoninae</taxon>
        <taxon>Sphaeramia</taxon>
    </lineage>
</organism>
<dbReference type="InterPro" id="IPR029437">
    <property type="entry name" value="HPS3_N"/>
</dbReference>
<evidence type="ECO:0000313" key="3">
    <source>
        <dbReference type="Proteomes" id="UP000472271"/>
    </source>
</evidence>
<accession>A0A672YFF7</accession>
<dbReference type="InterPro" id="IPR017216">
    <property type="entry name" value="HPS3"/>
</dbReference>
<evidence type="ECO:0000313" key="2">
    <source>
        <dbReference type="Ensembl" id="ENSSORP00005002661.1"/>
    </source>
</evidence>
<dbReference type="GO" id="GO:0005737">
    <property type="term" value="C:cytoplasm"/>
    <property type="evidence" value="ECO:0007669"/>
    <property type="project" value="TreeGrafter"/>
</dbReference>
<dbReference type="PANTHER" id="PTHR28633:SF1">
    <property type="entry name" value="BLOC-2 COMPLEX MEMBER HPS3"/>
    <property type="match status" value="1"/>
</dbReference>
<sequence length="139" mass="15576">EKTGLEDRGQYTLSYVLFRRFSPDFSQGCSVEDTQLHSLQLHPLFISEYNTHRQNDGSLEEPACVFCFFSLPNAGFLYSLKGGVELLSAYQYLEKVLEAVLTNHLLHVITKSAVQCFTAGCAAVAARIEDPYIDTTMKV</sequence>
<proteinExistence type="predicted"/>
<feature type="domain" description="BLOC-2 complex member HPS3 N-terminal" evidence="1">
    <location>
        <begin position="1"/>
        <end position="138"/>
    </location>
</feature>
<dbReference type="InParanoid" id="A0A672YFF7"/>
<reference evidence="2" key="2">
    <citation type="submission" date="2025-08" db="UniProtKB">
        <authorList>
            <consortium name="Ensembl"/>
        </authorList>
    </citation>
    <scope>IDENTIFICATION</scope>
</reference>
<dbReference type="AlphaFoldDB" id="A0A672YFF7"/>
<evidence type="ECO:0000259" key="1">
    <source>
        <dbReference type="Pfam" id="PF14761"/>
    </source>
</evidence>
<dbReference type="Proteomes" id="UP000472271">
    <property type="component" value="Chromosome 4"/>
</dbReference>
<dbReference type="Pfam" id="PF14761">
    <property type="entry name" value="HPS3_N"/>
    <property type="match status" value="1"/>
</dbReference>
<protein>
    <recommendedName>
        <fullName evidence="1">BLOC-2 complex member HPS3 N-terminal domain-containing protein</fullName>
    </recommendedName>
</protein>
<reference evidence="2" key="1">
    <citation type="submission" date="2019-06" db="EMBL/GenBank/DDBJ databases">
        <authorList>
            <consortium name="Wellcome Sanger Institute Data Sharing"/>
        </authorList>
    </citation>
    <scope>NUCLEOTIDE SEQUENCE [LARGE SCALE GENOMIC DNA]</scope>
</reference>